<dbReference type="InterPro" id="IPR029063">
    <property type="entry name" value="SAM-dependent_MTases_sf"/>
</dbReference>
<organism evidence="2">
    <name type="scientific">marine sediment metagenome</name>
    <dbReference type="NCBI Taxonomy" id="412755"/>
    <lineage>
        <taxon>unclassified sequences</taxon>
        <taxon>metagenomes</taxon>
        <taxon>ecological metagenomes</taxon>
    </lineage>
</organism>
<gene>
    <name evidence="2" type="ORF">S06H3_46090</name>
</gene>
<accession>X1N3M4</accession>
<feature type="non-terminal residue" evidence="2">
    <location>
        <position position="122"/>
    </location>
</feature>
<dbReference type="Pfam" id="PF13649">
    <property type="entry name" value="Methyltransf_25"/>
    <property type="match status" value="1"/>
</dbReference>
<evidence type="ECO:0000259" key="1">
    <source>
        <dbReference type="Pfam" id="PF13649"/>
    </source>
</evidence>
<dbReference type="InterPro" id="IPR041698">
    <property type="entry name" value="Methyltransf_25"/>
</dbReference>
<feature type="domain" description="Methyltransferase" evidence="1">
    <location>
        <begin position="38"/>
        <end position="122"/>
    </location>
</feature>
<comment type="caution">
    <text evidence="2">The sequence shown here is derived from an EMBL/GenBank/DDBJ whole genome shotgun (WGS) entry which is preliminary data.</text>
</comment>
<dbReference type="EMBL" id="BARV01028843">
    <property type="protein sequence ID" value="GAI38173.1"/>
    <property type="molecule type" value="Genomic_DNA"/>
</dbReference>
<dbReference type="SUPFAM" id="SSF53335">
    <property type="entry name" value="S-adenosyl-L-methionine-dependent methyltransferases"/>
    <property type="match status" value="1"/>
</dbReference>
<dbReference type="AlphaFoldDB" id="X1N3M4"/>
<sequence length="122" mass="13964">MSWEQYYKERSLSLERYINNIWEHKPLLIEVASSGQNILEVATGTGNLSIFLSHLSYNVVSIDNNDGVLKMAQHNNANLKGGVTFKKADAFNLPFDNDSFDVCFSQGFFEHFTDNDIRKLLR</sequence>
<evidence type="ECO:0000313" key="2">
    <source>
        <dbReference type="EMBL" id="GAI38173.1"/>
    </source>
</evidence>
<protein>
    <recommendedName>
        <fullName evidence="1">Methyltransferase domain-containing protein</fullName>
    </recommendedName>
</protein>
<reference evidence="2" key="1">
    <citation type="journal article" date="2014" name="Front. Microbiol.">
        <title>High frequency of phylogenetically diverse reductive dehalogenase-homologous genes in deep subseafloor sedimentary metagenomes.</title>
        <authorList>
            <person name="Kawai M."/>
            <person name="Futagami T."/>
            <person name="Toyoda A."/>
            <person name="Takaki Y."/>
            <person name="Nishi S."/>
            <person name="Hori S."/>
            <person name="Arai W."/>
            <person name="Tsubouchi T."/>
            <person name="Morono Y."/>
            <person name="Uchiyama I."/>
            <person name="Ito T."/>
            <person name="Fujiyama A."/>
            <person name="Inagaki F."/>
            <person name="Takami H."/>
        </authorList>
    </citation>
    <scope>NUCLEOTIDE SEQUENCE</scope>
    <source>
        <strain evidence="2">Expedition CK06-06</strain>
    </source>
</reference>
<name>X1N3M4_9ZZZZ</name>
<dbReference type="CDD" id="cd02440">
    <property type="entry name" value="AdoMet_MTases"/>
    <property type="match status" value="1"/>
</dbReference>
<dbReference type="Gene3D" id="3.40.50.150">
    <property type="entry name" value="Vaccinia Virus protein VP39"/>
    <property type="match status" value="1"/>
</dbReference>
<proteinExistence type="predicted"/>